<proteinExistence type="predicted"/>
<keyword evidence="2" id="KW-1185">Reference proteome</keyword>
<gene>
    <name evidence="1" type="ORF">IV454_19490</name>
</gene>
<dbReference type="RefSeq" id="WP_206087433.1">
    <property type="nucleotide sequence ID" value="NZ_CP065053.1"/>
</dbReference>
<dbReference type="Proteomes" id="UP000662888">
    <property type="component" value="Chromosome"/>
</dbReference>
<accession>A0AA48W737</accession>
<evidence type="ECO:0000313" key="2">
    <source>
        <dbReference type="Proteomes" id="UP000662888"/>
    </source>
</evidence>
<dbReference type="EMBL" id="CP065053">
    <property type="protein sequence ID" value="QPI47760.1"/>
    <property type="molecule type" value="Genomic_DNA"/>
</dbReference>
<protein>
    <submittedName>
        <fullName evidence="1">Uncharacterized protein</fullName>
    </submittedName>
</protein>
<reference evidence="1 2" key="1">
    <citation type="submission" date="2020-11" db="EMBL/GenBank/DDBJ databases">
        <authorList>
            <person name="Sun Q."/>
        </authorList>
    </citation>
    <scope>NUCLEOTIDE SEQUENCE [LARGE SCALE GENOMIC DNA]</scope>
    <source>
        <strain evidence="1 2">P8398</strain>
    </source>
</reference>
<sequence length="123" mass="13019">MERYERHFVSQRIGRAVGAVEFDGTGVGVVIITATGSPARLVFSFTLAGGPEGNEATPALAELLLRTAISQVHKEIAKPTLRMGPDECRSLSSACAPWIGDLEGEPYGMAGPGYALQGSRENE</sequence>
<name>A0AA48W737_9BURK</name>
<organism evidence="1 2">
    <name type="scientific">Massilia antarctica</name>
    <dbReference type="NCBI Taxonomy" id="2765360"/>
    <lineage>
        <taxon>Bacteria</taxon>
        <taxon>Pseudomonadati</taxon>
        <taxon>Pseudomonadota</taxon>
        <taxon>Betaproteobacteria</taxon>
        <taxon>Burkholderiales</taxon>
        <taxon>Oxalobacteraceae</taxon>
        <taxon>Telluria group</taxon>
        <taxon>Massilia</taxon>
    </lineage>
</organism>
<evidence type="ECO:0000313" key="1">
    <source>
        <dbReference type="EMBL" id="QPI47760.1"/>
    </source>
</evidence>